<comment type="subunit">
    <text evidence="7">Component of the RNA degradosome, which is a multiprotein complex involved in RNA processing and mRNA degradation.</text>
</comment>
<dbReference type="InterPro" id="IPR050079">
    <property type="entry name" value="DEAD_box_RNA_helicase"/>
</dbReference>
<dbReference type="HAMAP" id="MF_00661">
    <property type="entry name" value="DEAD_helicase_RhlB"/>
    <property type="match status" value="1"/>
</dbReference>
<feature type="domain" description="DEAD-box RNA helicase Q" evidence="12">
    <location>
        <begin position="8"/>
        <end position="36"/>
    </location>
</feature>
<keyword evidence="6 7" id="KW-0694">RNA-binding</keyword>
<dbReference type="PROSITE" id="PS00039">
    <property type="entry name" value="DEAD_ATP_HELICASE"/>
    <property type="match status" value="1"/>
</dbReference>
<keyword evidence="3 7" id="KW-0378">Hydrolase</keyword>
<feature type="compositionally biased region" description="Low complexity" evidence="9">
    <location>
        <begin position="419"/>
        <end position="434"/>
    </location>
</feature>
<dbReference type="GO" id="GO:0016787">
    <property type="term" value="F:hydrolase activity"/>
    <property type="evidence" value="ECO:0007669"/>
    <property type="project" value="UniProtKB-KW"/>
</dbReference>
<comment type="subcellular location">
    <subcellularLocation>
        <location evidence="7">Cytoplasm</location>
    </subcellularLocation>
</comment>
<evidence type="ECO:0000259" key="11">
    <source>
        <dbReference type="PROSITE" id="PS51194"/>
    </source>
</evidence>
<dbReference type="InterPro" id="IPR000629">
    <property type="entry name" value="RNA-helicase_DEAD-box_CS"/>
</dbReference>
<dbReference type="PROSITE" id="PS51192">
    <property type="entry name" value="HELICASE_ATP_BIND_1"/>
    <property type="match status" value="1"/>
</dbReference>
<dbReference type="CDD" id="cd18787">
    <property type="entry name" value="SF2_C_DEAD"/>
    <property type="match status" value="1"/>
</dbReference>
<evidence type="ECO:0000256" key="3">
    <source>
        <dbReference type="ARBA" id="ARBA00022801"/>
    </source>
</evidence>
<sequence>MVTHLSKTTFKNIGLHPKLLKALKVLGYQYATPIQAQALPLLLNAQDVAGQAQTGTGKTNAFLLAILDELLTLPEVEDRQPNEPRAIIIAPTRELVIQIFEDAKQLAKFTDLKMCVAFGGADYDKQREEIEAGCDVLIGTVGRLIDYFKQDIFNFYALDCVVLDEADRMFDLGFINDIRYLFRKMPKPTERLNMLFSATLSHRVKELAYEHMNHPQHIHVEAEQVTADRVTQVLYYPANHEKLPLLIGLIQKHQPQKAMIFTNTRRQAEQVWLSLRGNDIKAGLLTGDVPQRKRIRLLDELKTGKIQMLIATDVAARGLHIDGVTHVFNFDLPEDAEDYVHRIGRTARAGAEGDAISFAGEDNAFNLPAIESYIEHTIQTADVTPELLVDIKPPMKAEPKKFKQNNNRSQGRSKHHRSNQGGSNQGYSNQQNSNRSDLSQSTSSDGNE</sequence>
<evidence type="ECO:0000313" key="14">
    <source>
        <dbReference type="Proteomes" id="UP001548189"/>
    </source>
</evidence>
<evidence type="ECO:0000259" key="12">
    <source>
        <dbReference type="PROSITE" id="PS51195"/>
    </source>
</evidence>
<organism evidence="13 14">
    <name type="scientific">Aliikangiella maris</name>
    <dbReference type="NCBI Taxonomy" id="3162458"/>
    <lineage>
        <taxon>Bacteria</taxon>
        <taxon>Pseudomonadati</taxon>
        <taxon>Pseudomonadota</taxon>
        <taxon>Gammaproteobacteria</taxon>
        <taxon>Oceanospirillales</taxon>
        <taxon>Pleioneaceae</taxon>
        <taxon>Aliikangiella</taxon>
    </lineage>
</organism>
<dbReference type="PANTHER" id="PTHR47959:SF10">
    <property type="entry name" value="ATP-DEPENDENT RNA HELICASE RHLB"/>
    <property type="match status" value="1"/>
</dbReference>
<evidence type="ECO:0000259" key="10">
    <source>
        <dbReference type="PROSITE" id="PS51192"/>
    </source>
</evidence>
<dbReference type="EC" id="3.6.4.13" evidence="7"/>
<dbReference type="InterPro" id="IPR044742">
    <property type="entry name" value="DEAD/DEAH_RhlB"/>
</dbReference>
<dbReference type="InterPro" id="IPR027417">
    <property type="entry name" value="P-loop_NTPase"/>
</dbReference>
<feature type="compositionally biased region" description="Polar residues" evidence="9">
    <location>
        <begin position="435"/>
        <end position="448"/>
    </location>
</feature>
<dbReference type="InterPro" id="IPR011545">
    <property type="entry name" value="DEAD/DEAH_box_helicase_dom"/>
</dbReference>
<feature type="domain" description="Helicase C-terminal" evidence="11">
    <location>
        <begin position="242"/>
        <end position="389"/>
    </location>
</feature>
<comment type="catalytic activity">
    <reaction evidence="7">
        <text>ATP + H2O = ADP + phosphate + H(+)</text>
        <dbReference type="Rhea" id="RHEA:13065"/>
        <dbReference type="ChEBI" id="CHEBI:15377"/>
        <dbReference type="ChEBI" id="CHEBI:15378"/>
        <dbReference type="ChEBI" id="CHEBI:30616"/>
        <dbReference type="ChEBI" id="CHEBI:43474"/>
        <dbReference type="ChEBI" id="CHEBI:456216"/>
        <dbReference type="EC" id="3.6.4.13"/>
    </reaction>
</comment>
<comment type="caution">
    <text evidence="13">The sequence shown here is derived from an EMBL/GenBank/DDBJ whole genome shotgun (WGS) entry which is preliminary data.</text>
</comment>
<dbReference type="PANTHER" id="PTHR47959">
    <property type="entry name" value="ATP-DEPENDENT RNA HELICASE RHLE-RELATED"/>
    <property type="match status" value="1"/>
</dbReference>
<protein>
    <recommendedName>
        <fullName evidence="7">ATP-dependent RNA helicase RhlB</fullName>
        <ecNumber evidence="7">3.6.4.13</ecNumber>
    </recommendedName>
</protein>
<dbReference type="InterPro" id="IPR023554">
    <property type="entry name" value="RNA_helicase_ATP-dep_RhlB"/>
</dbReference>
<name>A0ABV2BX44_9GAMM</name>
<dbReference type="InterPro" id="IPR014001">
    <property type="entry name" value="Helicase_ATP-bd"/>
</dbReference>
<dbReference type="SMART" id="SM00487">
    <property type="entry name" value="DEXDc"/>
    <property type="match status" value="1"/>
</dbReference>
<dbReference type="PROSITE" id="PS51195">
    <property type="entry name" value="Q_MOTIF"/>
    <property type="match status" value="1"/>
</dbReference>
<dbReference type="PROSITE" id="PS51194">
    <property type="entry name" value="HELICASE_CTER"/>
    <property type="match status" value="1"/>
</dbReference>
<dbReference type="EMBL" id="JBEVCJ010000017">
    <property type="protein sequence ID" value="MET1256117.1"/>
    <property type="molecule type" value="Genomic_DNA"/>
</dbReference>
<feature type="region of interest" description="Disordered" evidence="9">
    <location>
        <begin position="394"/>
        <end position="448"/>
    </location>
</feature>
<dbReference type="InterPro" id="IPR001650">
    <property type="entry name" value="Helicase_C-like"/>
</dbReference>
<keyword evidence="14" id="KW-1185">Reference proteome</keyword>
<comment type="similarity">
    <text evidence="7">Belongs to the DEAD box helicase family. RhlB subfamily.</text>
</comment>
<evidence type="ECO:0000313" key="13">
    <source>
        <dbReference type="EMBL" id="MET1256117.1"/>
    </source>
</evidence>
<evidence type="ECO:0000256" key="6">
    <source>
        <dbReference type="ARBA" id="ARBA00022884"/>
    </source>
</evidence>
<feature type="short sequence motif" description="Q motif" evidence="8">
    <location>
        <begin position="8"/>
        <end position="36"/>
    </location>
</feature>
<dbReference type="CDD" id="cd00268">
    <property type="entry name" value="DEADc"/>
    <property type="match status" value="1"/>
</dbReference>
<dbReference type="NCBIfam" id="NF003419">
    <property type="entry name" value="PRK04837.1"/>
    <property type="match status" value="1"/>
</dbReference>
<evidence type="ECO:0000256" key="4">
    <source>
        <dbReference type="ARBA" id="ARBA00022806"/>
    </source>
</evidence>
<dbReference type="SMART" id="SM00490">
    <property type="entry name" value="HELICc"/>
    <property type="match status" value="1"/>
</dbReference>
<proteinExistence type="inferred from homology"/>
<comment type="function">
    <text evidence="7">DEAD-box RNA helicase involved in RNA degradation. Has RNA-dependent ATPase activity and unwinds double-stranded RNA.</text>
</comment>
<evidence type="ECO:0000256" key="9">
    <source>
        <dbReference type="SAM" id="MobiDB-lite"/>
    </source>
</evidence>
<dbReference type="Pfam" id="PF00271">
    <property type="entry name" value="Helicase_C"/>
    <property type="match status" value="1"/>
</dbReference>
<dbReference type="Gene3D" id="3.40.50.300">
    <property type="entry name" value="P-loop containing nucleotide triphosphate hydrolases"/>
    <property type="match status" value="2"/>
</dbReference>
<keyword evidence="2 7" id="KW-0547">Nucleotide-binding</keyword>
<keyword evidence="5 7" id="KW-0067">ATP-binding</keyword>
<evidence type="ECO:0000256" key="8">
    <source>
        <dbReference type="PROSITE-ProRule" id="PRU00552"/>
    </source>
</evidence>
<dbReference type="SUPFAM" id="SSF52540">
    <property type="entry name" value="P-loop containing nucleoside triphosphate hydrolases"/>
    <property type="match status" value="1"/>
</dbReference>
<reference evidence="13 14" key="1">
    <citation type="submission" date="2024-06" db="EMBL/GenBank/DDBJ databases">
        <authorList>
            <person name="Li F."/>
        </authorList>
    </citation>
    <scope>NUCLEOTIDE SEQUENCE [LARGE SCALE GENOMIC DNA]</scope>
    <source>
        <strain evidence="13 14">GXAS 311</strain>
    </source>
</reference>
<evidence type="ECO:0000256" key="1">
    <source>
        <dbReference type="ARBA" id="ARBA00022490"/>
    </source>
</evidence>
<dbReference type="Pfam" id="PF00270">
    <property type="entry name" value="DEAD"/>
    <property type="match status" value="1"/>
</dbReference>
<keyword evidence="4 7" id="KW-0347">Helicase</keyword>
<dbReference type="RefSeq" id="WP_353896702.1">
    <property type="nucleotide sequence ID" value="NZ_JBEVCJ010000017.1"/>
</dbReference>
<evidence type="ECO:0000256" key="5">
    <source>
        <dbReference type="ARBA" id="ARBA00022840"/>
    </source>
</evidence>
<accession>A0ABV2BX44</accession>
<evidence type="ECO:0000256" key="2">
    <source>
        <dbReference type="ARBA" id="ARBA00022741"/>
    </source>
</evidence>
<keyword evidence="1 7" id="KW-0963">Cytoplasm</keyword>
<dbReference type="GO" id="GO:0003724">
    <property type="term" value="F:RNA helicase activity"/>
    <property type="evidence" value="ECO:0007669"/>
    <property type="project" value="UniProtKB-EC"/>
</dbReference>
<dbReference type="InterPro" id="IPR014014">
    <property type="entry name" value="RNA_helicase_DEAD_Q_motif"/>
</dbReference>
<evidence type="ECO:0000256" key="7">
    <source>
        <dbReference type="HAMAP-Rule" id="MF_00661"/>
    </source>
</evidence>
<dbReference type="Proteomes" id="UP001548189">
    <property type="component" value="Unassembled WGS sequence"/>
</dbReference>
<feature type="domain" description="Helicase ATP-binding" evidence="10">
    <location>
        <begin position="39"/>
        <end position="218"/>
    </location>
</feature>
<gene>
    <name evidence="7 13" type="primary">rhlB</name>
    <name evidence="13" type="ORF">ABVT43_13335</name>
</gene>